<keyword evidence="2" id="KW-1133">Transmembrane helix</keyword>
<evidence type="ECO:0000256" key="1">
    <source>
        <dbReference type="SAM" id="MobiDB-lite"/>
    </source>
</evidence>
<evidence type="ECO:0000256" key="2">
    <source>
        <dbReference type="SAM" id="Phobius"/>
    </source>
</evidence>
<feature type="compositionally biased region" description="Polar residues" evidence="1">
    <location>
        <begin position="219"/>
        <end position="246"/>
    </location>
</feature>
<keyword evidence="2" id="KW-0812">Transmembrane</keyword>
<feature type="compositionally biased region" description="Pro residues" evidence="1">
    <location>
        <begin position="752"/>
        <end position="761"/>
    </location>
</feature>
<proteinExistence type="predicted"/>
<sequence length="953" mass="104523">MDREKGVGGGGRGGGRRKRRVCGGSRLWIFLIVGALLEVLGLIVGGIYLNVRSLTASLQHTEILPTYIPVAAGQLRPASPPNDHLNVFVTSVVSVGVGLLCGGTAVLMGTHIIRPMLHFVTCSMYQPGNECHCLSPYNRQQLSVQYSEKALTTYVYINVTSCGIIQSDLLQMLYAMCGVYTVIFITSVMVTVLALLAYRTERIRKRHLEDESYEEIFTVSNSSTPRSTHNDTEQQGMIQQTAQSSTTDRENHSSDFIYSPSDIPVDYNEACRMRRSHSFSQPRRPNQSFDSTESNTAYNSSTLGRGEGRRQGEGQGRLKEHRRRTRRAVTLANLDTQQLMLILSLQMRYLQETEAEKQQAGQVNPQRKLDPHRRRAITPTPRQERASSAGNYSDVDTRPVKMVRSHTPQPYQTYNHSAAQSLQPPAVYENAGAHALVSPIDYENVDSCVAAASRGAASSLGASLGPSSSSAQRTLTPAERDIASPKTASIRRAEARNGRAIAADFLAQGRTKVPARASSYENVDDMSSSGESALLSSTHSDPVYENQGSGQRDPLYENQATASMTALMHNSRKRRTKHKSSNPALLSGRTEIEHPARPKSYINAVEGVESSVPCDDSTFSEYQAGIDSKAVTSNPDQRSHLPQSPMQSYSPHLMASVPTFGSVTLTCDAPASSRDDSRLDIYALPKKKGRPLPVAPPMRNAGYTIPGSEAHKSAFHKVSRQPQSPSYSAPCDTDLDDLDPAPRQKSRKKTKPLPPYSPPPSYECLSASRQSSLCSLTSSSSRATDDVDNELYKQIKKKKGAGMKPRMGQSPRGSNQCLYSGQGHQGNHVSSRPTGNQGYPGFQGHSYQGLGGYYHGDHPGIHSFPFRKHHPPVSPQESHYVHMGPPTRPTLAKSYEDLDDVFELPSGHGQRSGHRGDGMQFDINSNRMPYEGIMRLASGTEDDSDSEYMETVI</sequence>
<evidence type="ECO:0000313" key="3">
    <source>
        <dbReference type="EMBL" id="KAK7497848.1"/>
    </source>
</evidence>
<feature type="transmembrane region" description="Helical" evidence="2">
    <location>
        <begin position="85"/>
        <end position="108"/>
    </location>
</feature>
<accession>A0ABD0LF21</accession>
<dbReference type="Proteomes" id="UP001519460">
    <property type="component" value="Unassembled WGS sequence"/>
</dbReference>
<feature type="compositionally biased region" description="Low complexity" evidence="1">
    <location>
        <begin position="527"/>
        <end position="540"/>
    </location>
</feature>
<feature type="transmembrane region" description="Helical" evidence="2">
    <location>
        <begin position="27"/>
        <end position="49"/>
    </location>
</feature>
<keyword evidence="4" id="KW-1185">Reference proteome</keyword>
<organism evidence="3 4">
    <name type="scientific">Batillaria attramentaria</name>
    <dbReference type="NCBI Taxonomy" id="370345"/>
    <lineage>
        <taxon>Eukaryota</taxon>
        <taxon>Metazoa</taxon>
        <taxon>Spiralia</taxon>
        <taxon>Lophotrochozoa</taxon>
        <taxon>Mollusca</taxon>
        <taxon>Gastropoda</taxon>
        <taxon>Caenogastropoda</taxon>
        <taxon>Sorbeoconcha</taxon>
        <taxon>Cerithioidea</taxon>
        <taxon>Batillariidae</taxon>
        <taxon>Batillaria</taxon>
    </lineage>
</organism>
<feature type="region of interest" description="Disordered" evidence="1">
    <location>
        <begin position="514"/>
        <end position="554"/>
    </location>
</feature>
<feature type="compositionally biased region" description="Basic and acidic residues" evidence="1">
    <location>
        <begin position="306"/>
        <end position="318"/>
    </location>
</feature>
<dbReference type="PANTHER" id="PTHR39952">
    <property type="entry name" value="FI02073P"/>
    <property type="match status" value="1"/>
</dbReference>
<feature type="region of interest" description="Disordered" evidence="1">
    <location>
        <begin position="861"/>
        <end position="892"/>
    </location>
</feature>
<feature type="region of interest" description="Disordered" evidence="1">
    <location>
        <begin position="219"/>
        <end position="261"/>
    </location>
</feature>
<feature type="region of interest" description="Disordered" evidence="1">
    <location>
        <begin position="458"/>
        <end position="491"/>
    </location>
</feature>
<dbReference type="EMBL" id="JACVVK020000055">
    <property type="protein sequence ID" value="KAK7497848.1"/>
    <property type="molecule type" value="Genomic_DNA"/>
</dbReference>
<feature type="region of interest" description="Disordered" evidence="1">
    <location>
        <begin position="356"/>
        <end position="397"/>
    </location>
</feature>
<comment type="caution">
    <text evidence="3">The sequence shown here is derived from an EMBL/GenBank/DDBJ whole genome shotgun (WGS) entry which is preliminary data.</text>
</comment>
<feature type="compositionally biased region" description="Low complexity" evidence="1">
    <location>
        <begin position="458"/>
        <end position="471"/>
    </location>
</feature>
<dbReference type="AlphaFoldDB" id="A0ABD0LF21"/>
<feature type="region of interest" description="Disordered" evidence="1">
    <location>
        <begin position="275"/>
        <end position="326"/>
    </location>
</feature>
<evidence type="ECO:0000313" key="4">
    <source>
        <dbReference type="Proteomes" id="UP001519460"/>
    </source>
</evidence>
<feature type="transmembrane region" description="Helical" evidence="2">
    <location>
        <begin position="173"/>
        <end position="198"/>
    </location>
</feature>
<feature type="region of interest" description="Disordered" evidence="1">
    <location>
        <begin position="687"/>
        <end position="765"/>
    </location>
</feature>
<name>A0ABD0LF21_9CAEN</name>
<feature type="region of interest" description="Disordered" evidence="1">
    <location>
        <begin position="797"/>
        <end position="844"/>
    </location>
</feature>
<keyword evidence="2" id="KW-0472">Membrane</keyword>
<feature type="compositionally biased region" description="Polar residues" evidence="1">
    <location>
        <begin position="825"/>
        <end position="837"/>
    </location>
</feature>
<reference evidence="3 4" key="1">
    <citation type="journal article" date="2023" name="Sci. Data">
        <title>Genome assembly of the Korean intertidal mud-creeper Batillaria attramentaria.</title>
        <authorList>
            <person name="Patra A.K."/>
            <person name="Ho P.T."/>
            <person name="Jun S."/>
            <person name="Lee S.J."/>
            <person name="Kim Y."/>
            <person name="Won Y.J."/>
        </authorList>
    </citation>
    <scope>NUCLEOTIDE SEQUENCE [LARGE SCALE GENOMIC DNA]</scope>
    <source>
        <strain evidence="3">Wonlab-2016</strain>
    </source>
</reference>
<feature type="compositionally biased region" description="Polar residues" evidence="1">
    <location>
        <begin position="278"/>
        <end position="303"/>
    </location>
</feature>
<gene>
    <name evidence="3" type="ORF">BaRGS_00010982</name>
</gene>
<protein>
    <submittedName>
        <fullName evidence="3">Uncharacterized protein</fullName>
    </submittedName>
</protein>
<dbReference type="PANTHER" id="PTHR39952:SF1">
    <property type="match status" value="1"/>
</dbReference>